<evidence type="ECO:0000313" key="16">
    <source>
        <dbReference type="Proteomes" id="UP000294575"/>
    </source>
</evidence>
<dbReference type="Proteomes" id="UP000294575">
    <property type="component" value="Unassembled WGS sequence"/>
</dbReference>
<feature type="coiled-coil region" evidence="9">
    <location>
        <begin position="79"/>
        <end position="137"/>
    </location>
</feature>
<dbReference type="PANTHER" id="PTHR30469:SF12">
    <property type="entry name" value="MULTIDRUG RESISTANCE PROTEIN MDTA"/>
    <property type="match status" value="1"/>
</dbReference>
<dbReference type="Gene3D" id="2.40.50.100">
    <property type="match status" value="1"/>
</dbReference>
<evidence type="ECO:0000259" key="11">
    <source>
        <dbReference type="Pfam" id="PF25876"/>
    </source>
</evidence>
<dbReference type="InterPro" id="IPR058625">
    <property type="entry name" value="MdtA-like_BSH"/>
</dbReference>
<comment type="subcellular location">
    <subcellularLocation>
        <location evidence="1">Cell inner membrane</location>
    </subcellularLocation>
    <subcellularLocation>
        <location evidence="2">Membrane</location>
        <topology evidence="2">Lipid-anchor</topology>
    </subcellularLocation>
</comment>
<name>A0A4R6TXA2_9GAMM</name>
<evidence type="ECO:0000313" key="15">
    <source>
        <dbReference type="EMBL" id="TDQ36639.1"/>
    </source>
</evidence>
<comment type="caution">
    <text evidence="15">The sequence shown here is derived from an EMBL/GenBank/DDBJ whole genome shotgun (WGS) entry which is preliminary data.</text>
</comment>
<evidence type="ECO:0000256" key="10">
    <source>
        <dbReference type="SAM" id="MobiDB-lite"/>
    </source>
</evidence>
<dbReference type="Pfam" id="PF25944">
    <property type="entry name" value="Beta-barrel_RND"/>
    <property type="match status" value="1"/>
</dbReference>
<protein>
    <submittedName>
        <fullName evidence="15">Multidrug efflux system membrane fusion protein</fullName>
    </submittedName>
</protein>
<sequence length="376" mass="40951">MGMRGGFMMEAVPVSVHQLEQGEFARTIKALGTVTAWNSTELTSQVSGILREVLFAEGQQVQQGDVLARLDDRSYQAALLQAEGALQETAAQLQQAEQDLRRYQNLIRDESIAKQTLEQQQAQVSQLRGTLKVREAQRDAARLDVEYSRITAPIAGRLGLRAVDVGNNVAAGSTVLATITQQQPIAVSFTLAEQYLPELLQALDSSEEPLPVEAWSRDEQRLLAAGVFDSMDNQVDANTGTVRLKARFTNEDNSLFPQQFVNVRLQLAVHDNVLKVPNDALQFGNQGRFVWVVDEELKARMRPVQTGLGGAEFTLVTSGLQAGERVVLEGVDRLKDGGKVEVIRADGSSEPAAQAPIVDGPDGAARRDNPAGRSPQ</sequence>
<feature type="region of interest" description="Disordered" evidence="10">
    <location>
        <begin position="344"/>
        <end position="376"/>
    </location>
</feature>
<evidence type="ECO:0000256" key="4">
    <source>
        <dbReference type="ARBA" id="ARBA00022448"/>
    </source>
</evidence>
<dbReference type="Gene3D" id="2.40.30.170">
    <property type="match status" value="1"/>
</dbReference>
<evidence type="ECO:0000259" key="14">
    <source>
        <dbReference type="Pfam" id="PF25967"/>
    </source>
</evidence>
<comment type="similarity">
    <text evidence="3">Belongs to the membrane fusion protein (MFP) (TC 8.A.1) family.</text>
</comment>
<keyword evidence="7 9" id="KW-0175">Coiled coil</keyword>
<evidence type="ECO:0000256" key="8">
    <source>
        <dbReference type="ARBA" id="ARBA00023136"/>
    </source>
</evidence>
<dbReference type="SUPFAM" id="SSF111369">
    <property type="entry name" value="HlyD-like secretion proteins"/>
    <property type="match status" value="1"/>
</dbReference>
<dbReference type="InterPro" id="IPR006143">
    <property type="entry name" value="RND_pump_MFP"/>
</dbReference>
<evidence type="ECO:0000259" key="12">
    <source>
        <dbReference type="Pfam" id="PF25917"/>
    </source>
</evidence>
<gene>
    <name evidence="15" type="ORF">DFQ45_11119</name>
</gene>
<evidence type="ECO:0000256" key="5">
    <source>
        <dbReference type="ARBA" id="ARBA00022475"/>
    </source>
</evidence>
<dbReference type="GO" id="GO:1990281">
    <property type="term" value="C:efflux pump complex"/>
    <property type="evidence" value="ECO:0007669"/>
    <property type="project" value="TreeGrafter"/>
</dbReference>
<organism evidence="15 16">
    <name type="scientific">Thiopseudomonas denitrificans</name>
    <dbReference type="NCBI Taxonomy" id="1501432"/>
    <lineage>
        <taxon>Bacteria</taxon>
        <taxon>Pseudomonadati</taxon>
        <taxon>Pseudomonadota</taxon>
        <taxon>Gammaproteobacteria</taxon>
        <taxon>Pseudomonadales</taxon>
        <taxon>Pseudomonadaceae</taxon>
        <taxon>Thiopseudomonas</taxon>
    </lineage>
</organism>
<dbReference type="NCBIfam" id="TIGR01730">
    <property type="entry name" value="RND_mfp"/>
    <property type="match status" value="1"/>
</dbReference>
<dbReference type="Gene3D" id="2.40.420.20">
    <property type="match status" value="1"/>
</dbReference>
<reference evidence="15 16" key="1">
    <citation type="submission" date="2019-03" db="EMBL/GenBank/DDBJ databases">
        <title>Genomic Encyclopedia of Type Strains, Phase IV (KMG-IV): sequencing the most valuable type-strain genomes for metagenomic binning, comparative biology and taxonomic classification.</title>
        <authorList>
            <person name="Goeker M."/>
        </authorList>
    </citation>
    <scope>NUCLEOTIDE SEQUENCE [LARGE SCALE GENOMIC DNA]</scope>
    <source>
        <strain evidence="15 16">DSM 28679</strain>
    </source>
</reference>
<feature type="domain" description="Multidrug resistance protein MdtA-like barrel-sandwich hybrid" evidence="12">
    <location>
        <begin position="40"/>
        <end position="178"/>
    </location>
</feature>
<dbReference type="Gene3D" id="1.10.287.470">
    <property type="entry name" value="Helix hairpin bin"/>
    <property type="match status" value="1"/>
</dbReference>
<dbReference type="AlphaFoldDB" id="A0A4R6TXA2"/>
<feature type="domain" description="Multidrug resistance protein MdtA-like beta-barrel" evidence="13">
    <location>
        <begin position="184"/>
        <end position="268"/>
    </location>
</feature>
<dbReference type="PANTHER" id="PTHR30469">
    <property type="entry name" value="MULTIDRUG RESISTANCE PROTEIN MDTA"/>
    <property type="match status" value="1"/>
</dbReference>
<evidence type="ECO:0000256" key="9">
    <source>
        <dbReference type="SAM" id="Coils"/>
    </source>
</evidence>
<accession>A0A4R6TXA2</accession>
<evidence type="ECO:0000259" key="13">
    <source>
        <dbReference type="Pfam" id="PF25944"/>
    </source>
</evidence>
<evidence type="ECO:0000256" key="2">
    <source>
        <dbReference type="ARBA" id="ARBA00004635"/>
    </source>
</evidence>
<dbReference type="EMBL" id="SNYK01000011">
    <property type="protein sequence ID" value="TDQ36639.1"/>
    <property type="molecule type" value="Genomic_DNA"/>
</dbReference>
<dbReference type="Pfam" id="PF25917">
    <property type="entry name" value="BSH_RND"/>
    <property type="match status" value="1"/>
</dbReference>
<keyword evidence="6" id="KW-0997">Cell inner membrane</keyword>
<feature type="domain" description="Multidrug resistance protein MdtA-like alpha-helical hairpin" evidence="11">
    <location>
        <begin position="79"/>
        <end position="148"/>
    </location>
</feature>
<keyword evidence="5" id="KW-1003">Cell membrane</keyword>
<evidence type="ECO:0000256" key="7">
    <source>
        <dbReference type="ARBA" id="ARBA00023054"/>
    </source>
</evidence>
<evidence type="ECO:0000256" key="1">
    <source>
        <dbReference type="ARBA" id="ARBA00004533"/>
    </source>
</evidence>
<dbReference type="Pfam" id="PF25876">
    <property type="entry name" value="HH_MFP_RND"/>
    <property type="match status" value="1"/>
</dbReference>
<evidence type="ECO:0000256" key="3">
    <source>
        <dbReference type="ARBA" id="ARBA00009477"/>
    </source>
</evidence>
<keyword evidence="16" id="KW-1185">Reference proteome</keyword>
<evidence type="ECO:0000256" key="6">
    <source>
        <dbReference type="ARBA" id="ARBA00022519"/>
    </source>
</evidence>
<keyword evidence="8" id="KW-0472">Membrane</keyword>
<feature type="domain" description="Multidrug resistance protein MdtA-like C-terminal permuted SH3" evidence="14">
    <location>
        <begin position="272"/>
        <end position="333"/>
    </location>
</feature>
<dbReference type="GO" id="GO:0015562">
    <property type="term" value="F:efflux transmembrane transporter activity"/>
    <property type="evidence" value="ECO:0007669"/>
    <property type="project" value="TreeGrafter"/>
</dbReference>
<dbReference type="InterPro" id="IPR058626">
    <property type="entry name" value="MdtA-like_b-barrel"/>
</dbReference>
<keyword evidence="4" id="KW-0813">Transport</keyword>
<dbReference type="InterPro" id="IPR058624">
    <property type="entry name" value="MdtA-like_HH"/>
</dbReference>
<dbReference type="Pfam" id="PF25967">
    <property type="entry name" value="RND-MFP_C"/>
    <property type="match status" value="1"/>
</dbReference>
<dbReference type="InterPro" id="IPR058627">
    <property type="entry name" value="MdtA-like_C"/>
</dbReference>
<proteinExistence type="inferred from homology"/>